<sequence length="185" mass="20927">MPVDNVRLTGAAQRDSQDRMLVLRKEDWFENATIPILSCRIDQCCHSDILEPLRHRRDQIKRGRPCHPRIPHTLPSRWSPRAIVIQHEVPLHSYPKHMMEAVCLDPVYIATKDDGALVKVDLLTRGPGESIQSCSDCAGYSNSGLPHIFIDKYYMMICKCFPNRVACNPLVVLTNDAMGSAATYL</sequence>
<organism evidence="1 2">
    <name type="scientific">Sesamum alatum</name>
    <dbReference type="NCBI Taxonomy" id="300844"/>
    <lineage>
        <taxon>Eukaryota</taxon>
        <taxon>Viridiplantae</taxon>
        <taxon>Streptophyta</taxon>
        <taxon>Embryophyta</taxon>
        <taxon>Tracheophyta</taxon>
        <taxon>Spermatophyta</taxon>
        <taxon>Magnoliopsida</taxon>
        <taxon>eudicotyledons</taxon>
        <taxon>Gunneridae</taxon>
        <taxon>Pentapetalae</taxon>
        <taxon>asterids</taxon>
        <taxon>lamiids</taxon>
        <taxon>Lamiales</taxon>
        <taxon>Pedaliaceae</taxon>
        <taxon>Sesamum</taxon>
    </lineage>
</organism>
<dbReference type="EMBL" id="JACGWO010000008">
    <property type="protein sequence ID" value="KAK4421399.1"/>
    <property type="molecule type" value="Genomic_DNA"/>
</dbReference>
<dbReference type="Proteomes" id="UP001293254">
    <property type="component" value="Unassembled WGS sequence"/>
</dbReference>
<reference evidence="1" key="2">
    <citation type="journal article" date="2024" name="Plant">
        <title>Genomic evolution and insights into agronomic trait innovations of Sesamum species.</title>
        <authorList>
            <person name="Miao H."/>
            <person name="Wang L."/>
            <person name="Qu L."/>
            <person name="Liu H."/>
            <person name="Sun Y."/>
            <person name="Le M."/>
            <person name="Wang Q."/>
            <person name="Wei S."/>
            <person name="Zheng Y."/>
            <person name="Lin W."/>
            <person name="Duan Y."/>
            <person name="Cao H."/>
            <person name="Xiong S."/>
            <person name="Wang X."/>
            <person name="Wei L."/>
            <person name="Li C."/>
            <person name="Ma Q."/>
            <person name="Ju M."/>
            <person name="Zhao R."/>
            <person name="Li G."/>
            <person name="Mu C."/>
            <person name="Tian Q."/>
            <person name="Mei H."/>
            <person name="Zhang T."/>
            <person name="Gao T."/>
            <person name="Zhang H."/>
        </authorList>
    </citation>
    <scope>NUCLEOTIDE SEQUENCE</scope>
    <source>
        <strain evidence="1">3651</strain>
    </source>
</reference>
<protein>
    <submittedName>
        <fullName evidence="1">Uncharacterized protein</fullName>
    </submittedName>
</protein>
<comment type="caution">
    <text evidence="1">The sequence shown here is derived from an EMBL/GenBank/DDBJ whole genome shotgun (WGS) entry which is preliminary data.</text>
</comment>
<accession>A0AAE2CGM5</accession>
<keyword evidence="2" id="KW-1185">Reference proteome</keyword>
<evidence type="ECO:0000313" key="1">
    <source>
        <dbReference type="EMBL" id="KAK4421399.1"/>
    </source>
</evidence>
<evidence type="ECO:0000313" key="2">
    <source>
        <dbReference type="Proteomes" id="UP001293254"/>
    </source>
</evidence>
<proteinExistence type="predicted"/>
<gene>
    <name evidence="1" type="ORF">Salat_2090400</name>
</gene>
<reference evidence="1" key="1">
    <citation type="submission" date="2020-06" db="EMBL/GenBank/DDBJ databases">
        <authorList>
            <person name="Li T."/>
            <person name="Hu X."/>
            <person name="Zhang T."/>
            <person name="Song X."/>
            <person name="Zhang H."/>
            <person name="Dai N."/>
            <person name="Sheng W."/>
            <person name="Hou X."/>
            <person name="Wei L."/>
        </authorList>
    </citation>
    <scope>NUCLEOTIDE SEQUENCE</scope>
    <source>
        <strain evidence="1">3651</strain>
        <tissue evidence="1">Leaf</tissue>
    </source>
</reference>
<dbReference type="AlphaFoldDB" id="A0AAE2CGM5"/>
<name>A0AAE2CGM5_9LAMI</name>